<name>A0A2P2P222_RHIMU</name>
<dbReference type="EMBL" id="GGEC01068331">
    <property type="protein sequence ID" value="MBX48815.1"/>
    <property type="molecule type" value="Transcribed_RNA"/>
</dbReference>
<dbReference type="AlphaFoldDB" id="A0A2P2P222"/>
<organism evidence="1">
    <name type="scientific">Rhizophora mucronata</name>
    <name type="common">Asiatic mangrove</name>
    <dbReference type="NCBI Taxonomy" id="61149"/>
    <lineage>
        <taxon>Eukaryota</taxon>
        <taxon>Viridiplantae</taxon>
        <taxon>Streptophyta</taxon>
        <taxon>Embryophyta</taxon>
        <taxon>Tracheophyta</taxon>
        <taxon>Spermatophyta</taxon>
        <taxon>Magnoliopsida</taxon>
        <taxon>eudicotyledons</taxon>
        <taxon>Gunneridae</taxon>
        <taxon>Pentapetalae</taxon>
        <taxon>rosids</taxon>
        <taxon>fabids</taxon>
        <taxon>Malpighiales</taxon>
        <taxon>Rhizophoraceae</taxon>
        <taxon>Rhizophora</taxon>
    </lineage>
</organism>
<protein>
    <submittedName>
        <fullName evidence="1">Uncharacterized protein</fullName>
    </submittedName>
</protein>
<sequence length="31" mass="3502">MRKTRTNQIKSETVSSCLFPASPWPVFTSVC</sequence>
<evidence type="ECO:0000313" key="1">
    <source>
        <dbReference type="EMBL" id="MBX48815.1"/>
    </source>
</evidence>
<reference evidence="1" key="1">
    <citation type="submission" date="2018-02" db="EMBL/GenBank/DDBJ databases">
        <title>Rhizophora mucronata_Transcriptome.</title>
        <authorList>
            <person name="Meera S.P."/>
            <person name="Sreeshan A."/>
            <person name="Augustine A."/>
        </authorList>
    </citation>
    <scope>NUCLEOTIDE SEQUENCE</scope>
    <source>
        <tissue evidence="1">Leaf</tissue>
    </source>
</reference>
<proteinExistence type="predicted"/>
<accession>A0A2P2P222</accession>